<dbReference type="EMBL" id="CP001322">
    <property type="protein sequence ID" value="ACL04879.1"/>
    <property type="molecule type" value="Genomic_DNA"/>
</dbReference>
<evidence type="ECO:0000313" key="2">
    <source>
        <dbReference type="Proteomes" id="UP000000739"/>
    </source>
</evidence>
<dbReference type="KEGG" id="dal:Dalk_3189"/>
<dbReference type="AlphaFoldDB" id="B8FGH0"/>
<protein>
    <submittedName>
        <fullName evidence="1">Uncharacterized protein</fullName>
    </submittedName>
</protein>
<keyword evidence="2" id="KW-1185">Reference proteome</keyword>
<gene>
    <name evidence="1" type="ordered locus">Dalk_3189</name>
</gene>
<name>B8FGH0_DESAL</name>
<proteinExistence type="predicted"/>
<dbReference type="Proteomes" id="UP000000739">
    <property type="component" value="Chromosome"/>
</dbReference>
<reference evidence="1 2" key="1">
    <citation type="journal article" date="2012" name="Environ. Microbiol.">
        <title>The genome sequence of Desulfatibacillum alkenivorans AK-01: a blueprint for anaerobic alkane oxidation.</title>
        <authorList>
            <person name="Callaghan A.V."/>
            <person name="Morris B.E."/>
            <person name="Pereira I.A."/>
            <person name="McInerney M.J."/>
            <person name="Austin R.N."/>
            <person name="Groves J.T."/>
            <person name="Kukor J.J."/>
            <person name="Suflita J.M."/>
            <person name="Young L.Y."/>
            <person name="Zylstra G.J."/>
            <person name="Wawrik B."/>
        </authorList>
    </citation>
    <scope>NUCLEOTIDE SEQUENCE [LARGE SCALE GENOMIC DNA]</scope>
    <source>
        <strain evidence="1 2">AK-01</strain>
    </source>
</reference>
<sequence length="105" mass="11422">MLEVKAIMNSSVEDVIGFKCCNLPDQNLEIQVKNAGEKPVKALSRFVLDAGEKQVELTTVYPPGGQVIQPGEAAAFYCNMDDEEWKLYSSITAFDDQGGSFSAAL</sequence>
<dbReference type="eggNOG" id="ENOG502ZHPV">
    <property type="taxonomic scope" value="Bacteria"/>
</dbReference>
<dbReference type="HOGENOM" id="CLU_2232190_0_0_7"/>
<dbReference type="RefSeq" id="WP_015947939.1">
    <property type="nucleotide sequence ID" value="NC_011768.1"/>
</dbReference>
<evidence type="ECO:0000313" key="1">
    <source>
        <dbReference type="EMBL" id="ACL04879.1"/>
    </source>
</evidence>
<organism evidence="1 2">
    <name type="scientific">Desulfatibacillum aliphaticivorans</name>
    <dbReference type="NCBI Taxonomy" id="218208"/>
    <lineage>
        <taxon>Bacteria</taxon>
        <taxon>Pseudomonadati</taxon>
        <taxon>Thermodesulfobacteriota</taxon>
        <taxon>Desulfobacteria</taxon>
        <taxon>Desulfobacterales</taxon>
        <taxon>Desulfatibacillaceae</taxon>
        <taxon>Desulfatibacillum</taxon>
    </lineage>
</organism>
<accession>B8FGH0</accession>